<keyword evidence="10" id="KW-1185">Reference proteome</keyword>
<keyword evidence="2 6" id="KW-0812">Transmembrane</keyword>
<sequence>MGDEIIQIDDKHDKHDIDNEIVSHNPRDPHNAHNGKEISHVSLSPNGKYIVTYSKDDKSFEGWIVKDSKLILDPQTNIYKSKEYLIYLHAITVNDKKIVCYTGYTNDFIMHVFQMSNGHRQIKLNPPSQNLFYPPIYFKKSGNLVIFDENNNSISVYSTHDKMNDELVLMSFYKLSNYVKEVIIDENNNIWATSSSCLFHFDLETLQLKFSYSLGFAEPYINGTMTVISKENSIVVKQLDNIAIFSKGSSYFPIRNIQIEGYNIKVELLSCEMQNNDYLLVFDIPISNKNQNINLYCITDINKQPVDASMIFNENESKNKFILYEYNTESKEAFGLVDGKFSYKKLDLNWHEFFESHSEEDDYVCWNNYLGQTFEVDCYNNDNDTYLFPDMENIRSLFSKEHKNITEINFNNNQTYKWKIDPEKGKFSVYTDEEKEMDSSDGFKRRDLKRWKILNNNTLAILYYKRVVILEYDHNDKEIKCLYNFLKDKGSLNIKDFSGPILPIGKCPSKSLLKNILKDNIYLEKYGPTLLPCLIKSSESYFTCEIDPIYNKITKLVKENPERNLKFLSIITLSMDDLYEKYSDYVTKFNSEMFMVLDPSNNSIENYGHSHFSTFSKEIDITKINYSKIFRFFQYLFSLFSNAFRHLIGSKAIQYITLVVPYMNFSCYPLEYSWWKELFYPRPNVFVNTCKKEFYTNWNGEAIINFKWKTFGRIYYFIIWLLFMIFLVCFIIASYPTNSLNEEIQIKLYKTSVAFGFYHLIFELRQFIWNPKKYFLSIWNLFDLSAYLSVTIASIYWIKYINIPYWALSLSCLLLNLKFLLFFRIFESFGVYFAIIFGVAKRVFSFLVVLAIIIASFAYSFFLLLHPQNLLDSLNAPNPNDPNNPWSLSNTYNQVDENGNILNETLIQVPSTNTNLFYSYPTSLLATYLFLTGNQNSISPWSPGSSPENTTLFILLVVFSFLVVIYLMNLFIGLLNMAIEKDNDRASFLTQKAEVIAEIEIFYLLPHQRRWKSWFPEVIYYTVEVEKARIYIKEAINKGEWNMKDWPEMKQKILKRLNIEDAIKNFNN</sequence>
<dbReference type="Proteomes" id="UP000247702">
    <property type="component" value="Unassembled WGS sequence"/>
</dbReference>
<dbReference type="InterPro" id="IPR024862">
    <property type="entry name" value="TRPV"/>
</dbReference>
<evidence type="ECO:0000259" key="7">
    <source>
        <dbReference type="Pfam" id="PF00520"/>
    </source>
</evidence>
<evidence type="ECO:0000256" key="1">
    <source>
        <dbReference type="ARBA" id="ARBA00004141"/>
    </source>
</evidence>
<organism evidence="8 10">
    <name type="scientific">Rhizophagus clarus</name>
    <dbReference type="NCBI Taxonomy" id="94130"/>
    <lineage>
        <taxon>Eukaryota</taxon>
        <taxon>Fungi</taxon>
        <taxon>Fungi incertae sedis</taxon>
        <taxon>Mucoromycota</taxon>
        <taxon>Glomeromycotina</taxon>
        <taxon>Glomeromycetes</taxon>
        <taxon>Glomerales</taxon>
        <taxon>Glomeraceae</taxon>
        <taxon>Rhizophagus</taxon>
    </lineage>
</organism>
<protein>
    <recommendedName>
        <fullName evidence="7">Ion transport domain-containing protein</fullName>
    </recommendedName>
</protein>
<feature type="transmembrane region" description="Helical" evidence="6">
    <location>
        <begin position="843"/>
        <end position="865"/>
    </location>
</feature>
<dbReference type="InterPro" id="IPR011044">
    <property type="entry name" value="Quino_amine_DH_bsu"/>
</dbReference>
<proteinExistence type="predicted"/>
<dbReference type="OrthoDB" id="2352140at2759"/>
<dbReference type="SUPFAM" id="SSF50969">
    <property type="entry name" value="YVTN repeat-like/Quinoprotein amine dehydrogenase"/>
    <property type="match status" value="1"/>
</dbReference>
<feature type="transmembrane region" description="Helical" evidence="6">
    <location>
        <begin position="774"/>
        <end position="797"/>
    </location>
</feature>
<dbReference type="EMBL" id="BLAL01000028">
    <property type="protein sequence ID" value="GES77172.1"/>
    <property type="molecule type" value="Genomic_DNA"/>
</dbReference>
<keyword evidence="3" id="KW-0677">Repeat</keyword>
<evidence type="ECO:0000256" key="3">
    <source>
        <dbReference type="ARBA" id="ARBA00022737"/>
    </source>
</evidence>
<evidence type="ECO:0000313" key="9">
    <source>
        <dbReference type="EMBL" id="GES77172.1"/>
    </source>
</evidence>
<evidence type="ECO:0000256" key="6">
    <source>
        <dbReference type="SAM" id="Phobius"/>
    </source>
</evidence>
<reference evidence="8 10" key="1">
    <citation type="submission" date="2017-11" db="EMBL/GenBank/DDBJ databases">
        <title>The genome of Rhizophagus clarus HR1 reveals common genetic basis of auxotrophy among arbuscular mycorrhizal fungi.</title>
        <authorList>
            <person name="Kobayashi Y."/>
        </authorList>
    </citation>
    <scope>NUCLEOTIDE SEQUENCE [LARGE SCALE GENOMIC DNA]</scope>
    <source>
        <strain evidence="8 10">HR1</strain>
    </source>
</reference>
<accession>A0A2Z6RAC7</accession>
<feature type="domain" description="Ion transport" evidence="7">
    <location>
        <begin position="715"/>
        <end position="986"/>
    </location>
</feature>
<dbReference type="InterPro" id="IPR005821">
    <property type="entry name" value="Ion_trans_dom"/>
</dbReference>
<dbReference type="GO" id="GO:0005216">
    <property type="term" value="F:monoatomic ion channel activity"/>
    <property type="evidence" value="ECO:0007669"/>
    <property type="project" value="InterPro"/>
</dbReference>
<dbReference type="PANTHER" id="PTHR10582:SF2">
    <property type="entry name" value="INACTIVE"/>
    <property type="match status" value="1"/>
</dbReference>
<dbReference type="GO" id="GO:0005886">
    <property type="term" value="C:plasma membrane"/>
    <property type="evidence" value="ECO:0007669"/>
    <property type="project" value="TreeGrafter"/>
</dbReference>
<dbReference type="EMBL" id="BEXD01001580">
    <property type="protein sequence ID" value="GBB94814.1"/>
    <property type="molecule type" value="Genomic_DNA"/>
</dbReference>
<comment type="subcellular location">
    <subcellularLocation>
        <location evidence="1">Membrane</location>
        <topology evidence="1">Multi-pass membrane protein</topology>
    </subcellularLocation>
</comment>
<keyword evidence="4 6" id="KW-1133">Transmembrane helix</keyword>
<keyword evidence="5 6" id="KW-0472">Membrane</keyword>
<dbReference type="Proteomes" id="UP000615446">
    <property type="component" value="Unassembled WGS sequence"/>
</dbReference>
<feature type="transmembrane region" description="Helical" evidence="6">
    <location>
        <begin position="952"/>
        <end position="975"/>
    </location>
</feature>
<feature type="transmembrane region" description="Helical" evidence="6">
    <location>
        <begin position="803"/>
        <end position="823"/>
    </location>
</feature>
<dbReference type="Pfam" id="PF00520">
    <property type="entry name" value="Ion_trans"/>
    <property type="match status" value="1"/>
</dbReference>
<dbReference type="PANTHER" id="PTHR10582">
    <property type="entry name" value="TRANSIENT RECEPTOR POTENTIAL ION CHANNEL PROTEIN"/>
    <property type="match status" value="1"/>
</dbReference>
<name>A0A2Z6RAC7_9GLOM</name>
<evidence type="ECO:0000256" key="5">
    <source>
        <dbReference type="ARBA" id="ARBA00023136"/>
    </source>
</evidence>
<evidence type="ECO:0000256" key="4">
    <source>
        <dbReference type="ARBA" id="ARBA00022989"/>
    </source>
</evidence>
<dbReference type="STRING" id="94130.A0A2Z6RAC7"/>
<gene>
    <name evidence="9" type="ORF">RCL2_000455300</name>
    <name evidence="8" type="ORF">RclHR1_02420001</name>
</gene>
<evidence type="ECO:0000256" key="2">
    <source>
        <dbReference type="ARBA" id="ARBA00022692"/>
    </source>
</evidence>
<comment type="caution">
    <text evidence="8">The sequence shown here is derived from an EMBL/GenBank/DDBJ whole genome shotgun (WGS) entry which is preliminary data.</text>
</comment>
<dbReference type="GO" id="GO:0098703">
    <property type="term" value="P:calcium ion import across plasma membrane"/>
    <property type="evidence" value="ECO:0007669"/>
    <property type="project" value="TreeGrafter"/>
</dbReference>
<feature type="transmembrane region" description="Helical" evidence="6">
    <location>
        <begin position="714"/>
        <end position="734"/>
    </location>
</feature>
<dbReference type="AlphaFoldDB" id="A0A2Z6RAC7"/>
<evidence type="ECO:0000313" key="10">
    <source>
        <dbReference type="Proteomes" id="UP000247702"/>
    </source>
</evidence>
<evidence type="ECO:0000313" key="8">
    <source>
        <dbReference type="EMBL" id="GBB94814.1"/>
    </source>
</evidence>
<reference evidence="9" key="2">
    <citation type="submission" date="2019-10" db="EMBL/GenBank/DDBJ databases">
        <title>Conservation and host-specific expression of non-tandemly repeated heterogenous ribosome RNA gene in arbuscular mycorrhizal fungi.</title>
        <authorList>
            <person name="Maeda T."/>
            <person name="Kobayashi Y."/>
            <person name="Nakagawa T."/>
            <person name="Ezawa T."/>
            <person name="Yamaguchi K."/>
            <person name="Bino T."/>
            <person name="Nishimoto Y."/>
            <person name="Shigenobu S."/>
            <person name="Kawaguchi M."/>
        </authorList>
    </citation>
    <scope>NUCLEOTIDE SEQUENCE</scope>
    <source>
        <strain evidence="9">HR1</strain>
    </source>
</reference>